<dbReference type="RefSeq" id="WP_151147182.1">
    <property type="nucleotide sequence ID" value="NZ_WAGX01000007.1"/>
</dbReference>
<keyword evidence="3" id="KW-0378">Hydrolase</keyword>
<dbReference type="Proteomes" id="UP000461768">
    <property type="component" value="Unassembled WGS sequence"/>
</dbReference>
<evidence type="ECO:0000256" key="1">
    <source>
        <dbReference type="ARBA" id="ARBA00023239"/>
    </source>
</evidence>
<feature type="domain" description="Amidohydrolase-related" evidence="2">
    <location>
        <begin position="54"/>
        <end position="299"/>
    </location>
</feature>
<dbReference type="GO" id="GO:0016831">
    <property type="term" value="F:carboxy-lyase activity"/>
    <property type="evidence" value="ECO:0007669"/>
    <property type="project" value="InterPro"/>
</dbReference>
<dbReference type="AlphaFoldDB" id="A0A7V7UAH9"/>
<dbReference type="InterPro" id="IPR032465">
    <property type="entry name" value="ACMSD"/>
</dbReference>
<dbReference type="InterPro" id="IPR032466">
    <property type="entry name" value="Metal_Hydrolase"/>
</dbReference>
<reference evidence="3 4" key="2">
    <citation type="submission" date="2020-02" db="EMBL/GenBank/DDBJ databases">
        <title>Candidatus Galacturonibacter soehngenii shows hetero-acetogenic catabolism of galacturonic acid but lacks a canonical carbon monoxide dehydrogenase/acetyl-CoA synthase complex.</title>
        <authorList>
            <person name="Diender M."/>
            <person name="Stouten G.R."/>
            <person name="Petersen J.F."/>
            <person name="Nielsen P.H."/>
            <person name="Dueholm M.S."/>
            <person name="Pronk J.T."/>
            <person name="Van Loosdrecht M.C.M."/>
        </authorList>
    </citation>
    <scope>NUCLEOTIDE SEQUENCE [LARGE SCALE GENOMIC DNA]</scope>
    <source>
        <strain evidence="3">GalUA</strain>
    </source>
</reference>
<dbReference type="PANTHER" id="PTHR21240">
    <property type="entry name" value="2-AMINO-3-CARBOXYLMUCONATE-6-SEMIALDEHYDE DECARBOXYLASE"/>
    <property type="match status" value="1"/>
</dbReference>
<dbReference type="InterPro" id="IPR006680">
    <property type="entry name" value="Amidohydro-rel"/>
</dbReference>
<comment type="caution">
    <text evidence="3">The sequence shown here is derived from an EMBL/GenBank/DDBJ whole genome shotgun (WGS) entry which is preliminary data.</text>
</comment>
<keyword evidence="1" id="KW-0456">Lyase</keyword>
<dbReference type="OrthoDB" id="9771932at2"/>
<dbReference type="SUPFAM" id="SSF51556">
    <property type="entry name" value="Metallo-dependent hydrolases"/>
    <property type="match status" value="1"/>
</dbReference>
<keyword evidence="4" id="KW-1185">Reference proteome</keyword>
<dbReference type="EMBL" id="WAGX01000007">
    <property type="protein sequence ID" value="KAB1435728.1"/>
    <property type="molecule type" value="Genomic_DNA"/>
</dbReference>
<organism evidence="3 4">
    <name type="scientific">Candidatus Galacturonatibacter soehngenii</name>
    <dbReference type="NCBI Taxonomy" id="2307010"/>
    <lineage>
        <taxon>Bacteria</taxon>
        <taxon>Bacillati</taxon>
        <taxon>Bacillota</taxon>
        <taxon>Clostridia</taxon>
        <taxon>Lachnospirales</taxon>
        <taxon>Lachnospiraceae</taxon>
        <taxon>Candidatus Galacturonatibacter</taxon>
    </lineage>
</organism>
<dbReference type="Pfam" id="PF04909">
    <property type="entry name" value="Amidohydro_2"/>
    <property type="match status" value="1"/>
</dbReference>
<evidence type="ECO:0000313" key="4">
    <source>
        <dbReference type="Proteomes" id="UP000461768"/>
    </source>
</evidence>
<accession>A0A7V7UAH9</accession>
<dbReference type="Gene3D" id="3.20.20.140">
    <property type="entry name" value="Metal-dependent hydrolases"/>
    <property type="match status" value="1"/>
</dbReference>
<gene>
    <name evidence="3" type="ORF">F7O84_15200</name>
</gene>
<dbReference type="GO" id="GO:0016787">
    <property type="term" value="F:hydrolase activity"/>
    <property type="evidence" value="ECO:0007669"/>
    <property type="project" value="UniProtKB-KW"/>
</dbReference>
<protein>
    <submittedName>
        <fullName evidence="3">Amidohydrolase</fullName>
    </submittedName>
</protein>
<reference evidence="3 4" key="1">
    <citation type="submission" date="2019-09" db="EMBL/GenBank/DDBJ databases">
        <authorList>
            <person name="Valk L.C."/>
        </authorList>
    </citation>
    <scope>NUCLEOTIDE SEQUENCE [LARGE SCALE GENOMIC DNA]</scope>
    <source>
        <strain evidence="3">GalUA</strain>
    </source>
</reference>
<evidence type="ECO:0000259" key="2">
    <source>
        <dbReference type="Pfam" id="PF04909"/>
    </source>
</evidence>
<proteinExistence type="predicted"/>
<evidence type="ECO:0000313" key="3">
    <source>
        <dbReference type="EMBL" id="KAB1435728.1"/>
    </source>
</evidence>
<name>A0A7V7UAH9_9FIRM</name>
<sequence>MNKDLKVDLHVHCALKRKETGRVSPRNPLDCYVADDKELRAHLELQGIGKAVLMSSGEGKIVKKGFGTNEECAAIVQKQPDFFAWMCNLDPVDPLTVYERMLRLKEQGAIGVGELSVNEWMDSPFLTEVFASAEKLDLPVTIHMSPEPGYEYGVCDHAGLPLLEQTLKQFPKLKILGHSQLFWLEISSDCPKEGNQNRTAMGRGPIQPGGRLEQLFRNYPNLYGDLSGYSGSCAMLRDEAYGLKFMEEFSDRLFFATDTVNKQQTFPFGVYIDKAYMEGRLREVTYKNICYQNAKRIFNM</sequence>